<evidence type="ECO:0000256" key="8">
    <source>
        <dbReference type="SAM" id="SignalP"/>
    </source>
</evidence>
<gene>
    <name evidence="16" type="ORF">HGM15179_014866</name>
</gene>
<keyword evidence="17" id="KW-1185">Reference proteome</keyword>
<evidence type="ECO:0000256" key="6">
    <source>
        <dbReference type="SAM" id="MobiDB-lite"/>
    </source>
</evidence>
<feature type="domain" description="Transmembrane protein TMEM132 second Ig-like" evidence="13">
    <location>
        <begin position="245"/>
        <end position="316"/>
    </location>
</feature>
<feature type="compositionally biased region" description="Basic and acidic residues" evidence="6">
    <location>
        <begin position="307"/>
        <end position="319"/>
    </location>
</feature>
<dbReference type="Pfam" id="PF23481">
    <property type="entry name" value="Ig_TMEM132_2nd"/>
    <property type="match status" value="1"/>
</dbReference>
<evidence type="ECO:0000259" key="9">
    <source>
        <dbReference type="Pfam" id="PF15705"/>
    </source>
</evidence>
<dbReference type="Pfam" id="PF23486">
    <property type="entry name" value="Ig_TMEM132_5th"/>
    <property type="match status" value="1"/>
</dbReference>
<comment type="caution">
    <text evidence="16">The sequence shown here is derived from an EMBL/GenBank/DDBJ whole genome shotgun (WGS) entry which is preliminary data.</text>
</comment>
<evidence type="ECO:0000259" key="11">
    <source>
        <dbReference type="Pfam" id="PF16070"/>
    </source>
</evidence>
<evidence type="ECO:0000256" key="2">
    <source>
        <dbReference type="ARBA" id="ARBA00006166"/>
    </source>
</evidence>
<evidence type="ECO:0000259" key="10">
    <source>
        <dbReference type="Pfam" id="PF15706"/>
    </source>
</evidence>
<feature type="domain" description="Transmembrane protein TMEM132 C-terminal" evidence="10">
    <location>
        <begin position="964"/>
        <end position="1041"/>
    </location>
</feature>
<dbReference type="Proteomes" id="UP000796761">
    <property type="component" value="Unassembled WGS sequence"/>
</dbReference>
<evidence type="ECO:0000256" key="7">
    <source>
        <dbReference type="SAM" id="Phobius"/>
    </source>
</evidence>
<evidence type="ECO:0000259" key="14">
    <source>
        <dbReference type="Pfam" id="PF23486"/>
    </source>
</evidence>
<evidence type="ECO:0000256" key="1">
    <source>
        <dbReference type="ARBA" id="ARBA00004479"/>
    </source>
</evidence>
<dbReference type="PANTHER" id="PTHR13388">
    <property type="entry name" value="DETONATOR, ISOFORM E"/>
    <property type="match status" value="1"/>
</dbReference>
<dbReference type="GO" id="GO:0016020">
    <property type="term" value="C:membrane"/>
    <property type="evidence" value="ECO:0007669"/>
    <property type="project" value="UniProtKB-SubCell"/>
</dbReference>
<feature type="compositionally biased region" description="Basic and acidic residues" evidence="6">
    <location>
        <begin position="167"/>
        <end position="178"/>
    </location>
</feature>
<dbReference type="Pfam" id="PF16070">
    <property type="entry name" value="Ig_TMEM132_4th"/>
    <property type="match status" value="1"/>
</dbReference>
<dbReference type="InterPro" id="IPR031436">
    <property type="entry name" value="TMEM132_C"/>
</dbReference>
<dbReference type="InterPro" id="IPR055422">
    <property type="entry name" value="Ig_TMEM132_2nd"/>
</dbReference>
<feature type="compositionally biased region" description="Basic and acidic residues" evidence="6">
    <location>
        <begin position="185"/>
        <end position="214"/>
    </location>
</feature>
<dbReference type="InterPro" id="IPR055423">
    <property type="entry name" value="Ig_TMEM132_5th"/>
</dbReference>
<dbReference type="Pfam" id="PF23487">
    <property type="entry name" value="Ig_TMEM132_6th"/>
    <property type="match status" value="1"/>
</dbReference>
<keyword evidence="8" id="KW-0732">Signal</keyword>
<keyword evidence="4 7" id="KW-1133">Transmembrane helix</keyword>
<proteinExistence type="inferred from homology"/>
<organism evidence="16 17">
    <name type="scientific">Zosterops borbonicus</name>
    <dbReference type="NCBI Taxonomy" id="364589"/>
    <lineage>
        <taxon>Eukaryota</taxon>
        <taxon>Metazoa</taxon>
        <taxon>Chordata</taxon>
        <taxon>Craniata</taxon>
        <taxon>Vertebrata</taxon>
        <taxon>Euteleostomi</taxon>
        <taxon>Archelosauria</taxon>
        <taxon>Archosauria</taxon>
        <taxon>Dinosauria</taxon>
        <taxon>Saurischia</taxon>
        <taxon>Theropoda</taxon>
        <taxon>Coelurosauria</taxon>
        <taxon>Aves</taxon>
        <taxon>Neognathae</taxon>
        <taxon>Neoaves</taxon>
        <taxon>Telluraves</taxon>
        <taxon>Australaves</taxon>
        <taxon>Passeriformes</taxon>
        <taxon>Sylvioidea</taxon>
        <taxon>Zosteropidae</taxon>
        <taxon>Zosterops</taxon>
    </lineage>
</organism>
<dbReference type="Pfam" id="PF23039">
    <property type="entry name" value="TMEM132_3rd"/>
    <property type="match status" value="1"/>
</dbReference>
<evidence type="ECO:0000256" key="3">
    <source>
        <dbReference type="ARBA" id="ARBA00022692"/>
    </source>
</evidence>
<evidence type="ECO:0000313" key="17">
    <source>
        <dbReference type="Proteomes" id="UP000796761"/>
    </source>
</evidence>
<feature type="chain" id="PRO_5035425061" description="Transmembrane protein 132A" evidence="8">
    <location>
        <begin position="24"/>
        <end position="1157"/>
    </location>
</feature>
<comment type="subcellular location">
    <subcellularLocation>
        <location evidence="1">Membrane</location>
        <topology evidence="1">Single-pass type I membrane protein</topology>
    </subcellularLocation>
</comment>
<dbReference type="EMBL" id="SWJQ01000607">
    <property type="protein sequence ID" value="TRZ12239.1"/>
    <property type="molecule type" value="Genomic_DNA"/>
</dbReference>
<evidence type="ECO:0000259" key="12">
    <source>
        <dbReference type="Pfam" id="PF23039"/>
    </source>
</evidence>
<evidence type="ECO:0000256" key="5">
    <source>
        <dbReference type="ARBA" id="ARBA00023136"/>
    </source>
</evidence>
<keyword evidence="3 7" id="KW-0812">Transmembrane</keyword>
<dbReference type="Pfam" id="PF15705">
    <property type="entry name" value="TMEM132_N"/>
    <property type="match status" value="1"/>
</dbReference>
<dbReference type="InterPro" id="IPR055421">
    <property type="entry name" value="TMEM132_3rd"/>
</dbReference>
<dbReference type="PANTHER" id="PTHR13388:SF9">
    <property type="entry name" value="TRANSMEMBRANE PROTEIN 132A"/>
    <property type="match status" value="1"/>
</dbReference>
<dbReference type="InterPro" id="IPR031437">
    <property type="entry name" value="Ig_TMEM132_4th"/>
</dbReference>
<dbReference type="Pfam" id="PF15706">
    <property type="entry name" value="TMEM132_C"/>
    <property type="match status" value="1"/>
</dbReference>
<dbReference type="GO" id="GO:0005783">
    <property type="term" value="C:endoplasmic reticulum"/>
    <property type="evidence" value="ECO:0007669"/>
    <property type="project" value="TreeGrafter"/>
</dbReference>
<dbReference type="InterPro" id="IPR031435">
    <property type="entry name" value="TMEM132_N"/>
</dbReference>
<evidence type="ECO:0000259" key="13">
    <source>
        <dbReference type="Pfam" id="PF23481"/>
    </source>
</evidence>
<feature type="region of interest" description="Disordered" evidence="6">
    <location>
        <begin position="299"/>
        <end position="319"/>
    </location>
</feature>
<feature type="domain" description="Transmembrane protein family 132 fourth" evidence="11">
    <location>
        <begin position="507"/>
        <end position="604"/>
    </location>
</feature>
<feature type="region of interest" description="Disordered" evidence="6">
    <location>
        <begin position="134"/>
        <end position="249"/>
    </location>
</feature>
<feature type="region of interest" description="Disordered" evidence="6">
    <location>
        <begin position="626"/>
        <end position="647"/>
    </location>
</feature>
<feature type="transmembrane region" description="Helical" evidence="7">
    <location>
        <begin position="986"/>
        <end position="1011"/>
    </location>
</feature>
<evidence type="ECO:0008006" key="18">
    <source>
        <dbReference type="Google" id="ProtNLM"/>
    </source>
</evidence>
<feature type="region of interest" description="Disordered" evidence="6">
    <location>
        <begin position="929"/>
        <end position="975"/>
    </location>
</feature>
<evidence type="ECO:0000256" key="4">
    <source>
        <dbReference type="ARBA" id="ARBA00022989"/>
    </source>
</evidence>
<feature type="signal peptide" evidence="8">
    <location>
        <begin position="1"/>
        <end position="23"/>
    </location>
</feature>
<dbReference type="InterPro" id="IPR055424">
    <property type="entry name" value="Ig_TMEM132_6th"/>
</dbReference>
<name>A0A8K1G5G0_9PASS</name>
<keyword evidence="5 7" id="KW-0472">Membrane</keyword>
<comment type="similarity">
    <text evidence="2">Belongs to the TMEM132 family.</text>
</comment>
<feature type="region of interest" description="Disordered" evidence="6">
    <location>
        <begin position="1044"/>
        <end position="1118"/>
    </location>
</feature>
<feature type="compositionally biased region" description="Gly residues" evidence="6">
    <location>
        <begin position="1063"/>
        <end position="1072"/>
    </location>
</feature>
<feature type="compositionally biased region" description="Basic and acidic residues" evidence="6">
    <location>
        <begin position="222"/>
        <end position="237"/>
    </location>
</feature>
<feature type="domain" description="Transmembrane protein TMEM132 N-terminal" evidence="9">
    <location>
        <begin position="34"/>
        <end position="94"/>
    </location>
</feature>
<dbReference type="InterPro" id="IPR026307">
    <property type="entry name" value="TMEM132"/>
</dbReference>
<evidence type="ECO:0000313" key="16">
    <source>
        <dbReference type="EMBL" id="TRZ12239.1"/>
    </source>
</evidence>
<feature type="domain" description="Transmembrane protein TMEM132 sixth" evidence="15">
    <location>
        <begin position="808"/>
        <end position="887"/>
    </location>
</feature>
<accession>A0A8K1G5G0</accession>
<sequence>MAPAPRLALLAAALLCAPVRGDGDPPDPVFLPAELEVLGVSESYRLQRVDQDVAPNSSLHTCSETFLLLHAGSQPLVQATYPPFSIRQEVPMESSSGSAAWAIRAVSLESSVSHAEPVARVLFHLHGPDWMPGKWDHAGTQDHPKDWDHPGGWGHPDVWNHAGGQGHPRDWDHPREQDYPGVQDHPGDRDPRDQGHPEQRDHRGVWNHPKDWHHPGIHGHPKHWDHPKDQDHHEQQDHPGNWDSSRDWDHSRARDLPCVTLHAHHRGRVARGTCRLQAPLGVCVVELEIPPRWFSLGSLHSHRSRRRDSNPLEPLERPEPAELRYSVGECGSQEQEAPRFLGMLELRAGEPERRQEVRLDEKVLLRVPNVPLRPGQRFTATIVLHHNFTADSLTLRIKAKKGLQVVSAHPTIPSSWSVHLERSRSAKHSTAVVTCRRLGDIPAVPDSSRVSEPAAFLHLDVAVENGTGGLAPARPLTWQVEYPGQDPEAQKDKLVWEIQVSERDVRALVPLVQELEILNTAPLTGIPRVIPVKLVAVEAGGGVSELTDPIGCESADKQVLQVSDSCDMVFVGGKESRGARGARVDFWVRRLRAELSFSVWAPLLPLRVQLGDPILEQLRGWRLPEGPDSAVVESEDPSEEPERRARGCRPQFQRTALRVLAHFVAHPLDGGRHLSYLPGPEWLLDVTHLVAAQTRVQDPRVASLEAGAVVVGREPGVTSVEVRSPLSNSILGEQTLVVSEEKVTVTELHTQVVAGLSLSLRTQPDHPGVVTATALGTPTLRALKQVRRVGGVTPVFPVSPRPLPSHLSPHQEATLSIWLSFSDRTLAPLELYGWHDVALTMTSLDRTVASVGGSPGVPAAHPWVVAEGPGQGALLQLSLHPPDSCRRGRHRAAALATGTAWIQVGIPSPGSPRPFPRAEGAMSGEAVTVGRRDPAGVGPVATKLQGSSSEEDEEEGYRRNHAGMEEEEEEEEEIVKAPERVTDLEIGMYVLLGVFCLAIFIFLINCIFFVLRYQQKELPEPGGAPSAPQPHNWVWLGTDQEELSRQLDRRQPEPPASPSPPCGCGGPPGSGEDGAPPGSPAPPPRKEGSAPGGGRRKRVEFVTFGPPRVPEEPPPAAPQVQSILVASEDDIRWVCEDMGLRDPEELRSYMERIRGSS</sequence>
<evidence type="ECO:0000259" key="15">
    <source>
        <dbReference type="Pfam" id="PF23487"/>
    </source>
</evidence>
<protein>
    <recommendedName>
        <fullName evidence="18">Transmembrane protein 132A</fullName>
    </recommendedName>
</protein>
<feature type="compositionally biased region" description="Basic and acidic residues" evidence="6">
    <location>
        <begin position="134"/>
        <end position="149"/>
    </location>
</feature>
<reference evidence="16" key="1">
    <citation type="submission" date="2019-04" db="EMBL/GenBank/DDBJ databases">
        <title>Genome assembly of Zosterops borbonicus 15179.</title>
        <authorList>
            <person name="Leroy T."/>
            <person name="Anselmetti Y."/>
            <person name="Tilak M.-K."/>
            <person name="Nabholz B."/>
        </authorList>
    </citation>
    <scope>NUCLEOTIDE SEQUENCE</scope>
    <source>
        <strain evidence="16">HGM_15179</strain>
        <tissue evidence="16">Muscle</tissue>
    </source>
</reference>
<feature type="domain" description="Transmembrane protein TMEM132 fifth" evidence="14">
    <location>
        <begin position="607"/>
        <end position="743"/>
    </location>
</feature>
<dbReference type="AlphaFoldDB" id="A0A8K1G5G0"/>
<feature type="domain" description="Transmembrane protein TMEM132 cohesin-like" evidence="12">
    <location>
        <begin position="354"/>
        <end position="505"/>
    </location>
</feature>
<dbReference type="OrthoDB" id="10026202at2759"/>